<dbReference type="AlphaFoldDB" id="A0A402DP92"/>
<dbReference type="InterPro" id="IPR000086">
    <property type="entry name" value="NUDIX_hydrolase_dom"/>
</dbReference>
<evidence type="ECO:0000259" key="1">
    <source>
        <dbReference type="PROSITE" id="PS51462"/>
    </source>
</evidence>
<keyword evidence="3" id="KW-1185">Reference proteome</keyword>
<dbReference type="EMBL" id="BIMR01000060">
    <property type="protein sequence ID" value="GCE75953.1"/>
    <property type="molecule type" value="Genomic_DNA"/>
</dbReference>
<feature type="domain" description="Nudix hydrolase" evidence="1">
    <location>
        <begin position="2"/>
        <end position="154"/>
    </location>
</feature>
<name>A0A402DP92_9CELL</name>
<dbReference type="GO" id="GO:0006754">
    <property type="term" value="P:ATP biosynthetic process"/>
    <property type="evidence" value="ECO:0007669"/>
    <property type="project" value="TreeGrafter"/>
</dbReference>
<dbReference type="GO" id="GO:0004081">
    <property type="term" value="F:bis(5'-nucleosyl)-tetraphosphatase (asymmetrical) activity"/>
    <property type="evidence" value="ECO:0007669"/>
    <property type="project" value="TreeGrafter"/>
</dbReference>
<dbReference type="SUPFAM" id="SSF55811">
    <property type="entry name" value="Nudix"/>
    <property type="match status" value="1"/>
</dbReference>
<dbReference type="PANTHER" id="PTHR21340:SF7">
    <property type="entry name" value="NUDIX HYDROLASE DOMAIN-CONTAINING PROTEIN"/>
    <property type="match status" value="1"/>
</dbReference>
<dbReference type="PROSITE" id="PS51462">
    <property type="entry name" value="NUDIX"/>
    <property type="match status" value="1"/>
</dbReference>
<dbReference type="Gene3D" id="3.90.79.10">
    <property type="entry name" value="Nucleoside Triphosphate Pyrophosphohydrolase"/>
    <property type="match status" value="1"/>
</dbReference>
<reference evidence="2 3" key="1">
    <citation type="submission" date="2019-01" db="EMBL/GenBank/DDBJ databases">
        <title>Draft genome sequence of Cellulomonas takizawaensis strain TKZ-21.</title>
        <authorList>
            <person name="Yamamura H."/>
            <person name="Hayashi T."/>
            <person name="Hamada M."/>
            <person name="Serisawa Y."/>
            <person name="Matsuyama K."/>
            <person name="Nakagawa Y."/>
            <person name="Otoguro M."/>
            <person name="Yanagida F."/>
            <person name="Hayakawa M."/>
        </authorList>
    </citation>
    <scope>NUCLEOTIDE SEQUENCE [LARGE SCALE GENOMIC DNA]</scope>
    <source>
        <strain evidence="2 3">NBRC12680</strain>
    </source>
</reference>
<dbReference type="InterPro" id="IPR051325">
    <property type="entry name" value="Nudix_hydrolase_domain"/>
</dbReference>
<sequence length="162" mass="17692">MTGRTSAGLLLYRRTDDGVEVLLGHMGGPFWARKHERAWSVPKGEPDPGEEDLHAVAEREFTEELGSPPPRADVADLDLGSVRQSGGKVVRVWAREGAFDESSVRSNLVEVEWPPRSGRTLSVPEVDRAAWFGPDEARTVVVAAQSAFVDRLVQMLDDADGA</sequence>
<gene>
    <name evidence="2" type="ORF">CBZ_10090</name>
</gene>
<dbReference type="RefSeq" id="WP_130780560.1">
    <property type="nucleotide sequence ID" value="NZ_BIMR01000060.1"/>
</dbReference>
<dbReference type="Proteomes" id="UP000289954">
    <property type="component" value="Unassembled WGS sequence"/>
</dbReference>
<dbReference type="Pfam" id="PF00293">
    <property type="entry name" value="NUDIX"/>
    <property type="match status" value="1"/>
</dbReference>
<protein>
    <submittedName>
        <fullName evidence="2">DNA mismatch repair protein MutT</fullName>
    </submittedName>
</protein>
<evidence type="ECO:0000313" key="3">
    <source>
        <dbReference type="Proteomes" id="UP000289954"/>
    </source>
</evidence>
<dbReference type="InterPro" id="IPR015797">
    <property type="entry name" value="NUDIX_hydrolase-like_dom_sf"/>
</dbReference>
<accession>A0A402DP92</accession>
<comment type="caution">
    <text evidence="2">The sequence shown here is derived from an EMBL/GenBank/DDBJ whole genome shotgun (WGS) entry which is preliminary data.</text>
</comment>
<evidence type="ECO:0000313" key="2">
    <source>
        <dbReference type="EMBL" id="GCE75953.1"/>
    </source>
</evidence>
<dbReference type="GO" id="GO:0006167">
    <property type="term" value="P:AMP biosynthetic process"/>
    <property type="evidence" value="ECO:0007669"/>
    <property type="project" value="TreeGrafter"/>
</dbReference>
<organism evidence="2 3">
    <name type="scientific">Cellulomonas biazotea</name>
    <dbReference type="NCBI Taxonomy" id="1709"/>
    <lineage>
        <taxon>Bacteria</taxon>
        <taxon>Bacillati</taxon>
        <taxon>Actinomycetota</taxon>
        <taxon>Actinomycetes</taxon>
        <taxon>Micrococcales</taxon>
        <taxon>Cellulomonadaceae</taxon>
        <taxon>Cellulomonas</taxon>
    </lineage>
</organism>
<dbReference type="OrthoDB" id="954553at2"/>
<proteinExistence type="predicted"/>
<dbReference type="PANTHER" id="PTHR21340">
    <property type="entry name" value="DIADENOSINE 5,5-P1,P4-TETRAPHOSPHATE PYROPHOSPHOHYDROLASE MUTT"/>
    <property type="match status" value="1"/>
</dbReference>
<dbReference type="CDD" id="cd04662">
    <property type="entry name" value="NUDIX_Hydrolase"/>
    <property type="match status" value="1"/>
</dbReference>